<protein>
    <recommendedName>
        <fullName evidence="3">HNH endonuclease</fullName>
    </recommendedName>
</protein>
<reference evidence="1 2" key="1">
    <citation type="submission" date="2012-04" db="EMBL/GenBank/DDBJ databases">
        <title>A Yersinia pestis-specific, lytic phage preparation significantly reduces viable Y. pestis on various hard surfaces experimentally contaminated with the bacterium.</title>
        <authorList>
            <person name="Rashid M.H."/>
            <person name="Revazishvili T."/>
            <person name="Dean T."/>
            <person name="Butani A."/>
            <person name="Verratti K."/>
            <person name="Bishop-Lilly K.A."/>
            <person name="Sozhamannan S."/>
            <person name="Sulakvelidze A."/>
            <person name="Rajanna C."/>
        </authorList>
    </citation>
    <scope>NUCLEOTIDE SEQUENCE [LARGE SCALE GENOMIC DNA]</scope>
</reference>
<accession>I6Q9N8</accession>
<evidence type="ECO:0000313" key="1">
    <source>
        <dbReference type="EMBL" id="AFK13352.1"/>
    </source>
</evidence>
<organism evidence="1 2">
    <name type="scientific">Yersinia phage YpP-Y</name>
    <dbReference type="NCBI Taxonomy" id="1176766"/>
    <lineage>
        <taxon>Viruses</taxon>
        <taxon>Duplodnaviria</taxon>
        <taxon>Heunggongvirae</taxon>
        <taxon>Uroviricota</taxon>
        <taxon>Caudoviricetes</taxon>
        <taxon>Autographivirales</taxon>
        <taxon>Autotranscriptaviridae</taxon>
        <taxon>Studiervirinae</taxon>
        <taxon>Teseptimavirus</taxon>
        <taxon>Teseptimavirus A1122</taxon>
        <taxon>Teseptimavirus YpPY</taxon>
    </lineage>
</organism>
<dbReference type="EMBL" id="JQ965700">
    <property type="protein sequence ID" value="AFK13352.1"/>
    <property type="molecule type" value="Genomic_DNA"/>
</dbReference>
<dbReference type="RefSeq" id="YP_009799234.1">
    <property type="nucleotide sequence ID" value="NC_047939.1"/>
</dbReference>
<proteinExistence type="predicted"/>
<evidence type="ECO:0000313" key="2">
    <source>
        <dbReference type="Proteomes" id="UP000243074"/>
    </source>
</evidence>
<sequence>MKRINPKTGEPFKRGDVREDGYVFYTYQKSIIKSDGYFKECWLRPDRLEAQKVSSSKCGVISQRKKRAEAKQWVDAFKVEKGCDMCGYSAHPAALDFDHIDRSTKAFDVSQFLGRKSDEDIKLEIAKCRVLCANCHRIKSYENKDHLKHSTCRQPI</sequence>
<dbReference type="GeneID" id="54989717"/>
<evidence type="ECO:0008006" key="3">
    <source>
        <dbReference type="Google" id="ProtNLM"/>
    </source>
</evidence>
<dbReference type="KEGG" id="vg:54989717"/>
<dbReference type="Proteomes" id="UP000243074">
    <property type="component" value="Segment"/>
</dbReference>
<name>I6Q9N8_9CAUD</name>